<name>A0A5B7EI96_PORTR</name>
<accession>A0A5B7EI96</accession>
<dbReference type="AlphaFoldDB" id="A0A5B7EI96"/>
<gene>
    <name evidence="1" type="ORF">E2C01_026479</name>
</gene>
<protein>
    <submittedName>
        <fullName evidence="1">Uncharacterized protein</fullName>
    </submittedName>
</protein>
<comment type="caution">
    <text evidence="1">The sequence shown here is derived from an EMBL/GenBank/DDBJ whole genome shotgun (WGS) entry which is preliminary data.</text>
</comment>
<proteinExistence type="predicted"/>
<dbReference type="Proteomes" id="UP000324222">
    <property type="component" value="Unassembled WGS sequence"/>
</dbReference>
<sequence>MANEITLKSGFVRTKGTLVFLCRVFVATIGAISPHTPGKGGSAALLPSLNAGNQLLGEKLDEWHHGLTSLSLDKLRICLPYRWCTRKWAVRELFLVERKEQNEHVYGFSPVWVRTCFLRFSIWVALKGQWGQAKGFSPV</sequence>
<reference evidence="1 2" key="1">
    <citation type="submission" date="2019-05" db="EMBL/GenBank/DDBJ databases">
        <title>Another draft genome of Portunus trituberculatus and its Hox gene families provides insights of decapod evolution.</title>
        <authorList>
            <person name="Jeong J.-H."/>
            <person name="Song I."/>
            <person name="Kim S."/>
            <person name="Choi T."/>
            <person name="Kim D."/>
            <person name="Ryu S."/>
            <person name="Kim W."/>
        </authorList>
    </citation>
    <scope>NUCLEOTIDE SEQUENCE [LARGE SCALE GENOMIC DNA]</scope>
    <source>
        <tissue evidence="1">Muscle</tissue>
    </source>
</reference>
<evidence type="ECO:0000313" key="2">
    <source>
        <dbReference type="Proteomes" id="UP000324222"/>
    </source>
</evidence>
<organism evidence="1 2">
    <name type="scientific">Portunus trituberculatus</name>
    <name type="common">Swimming crab</name>
    <name type="synonym">Neptunus trituberculatus</name>
    <dbReference type="NCBI Taxonomy" id="210409"/>
    <lineage>
        <taxon>Eukaryota</taxon>
        <taxon>Metazoa</taxon>
        <taxon>Ecdysozoa</taxon>
        <taxon>Arthropoda</taxon>
        <taxon>Crustacea</taxon>
        <taxon>Multicrustacea</taxon>
        <taxon>Malacostraca</taxon>
        <taxon>Eumalacostraca</taxon>
        <taxon>Eucarida</taxon>
        <taxon>Decapoda</taxon>
        <taxon>Pleocyemata</taxon>
        <taxon>Brachyura</taxon>
        <taxon>Eubrachyura</taxon>
        <taxon>Portunoidea</taxon>
        <taxon>Portunidae</taxon>
        <taxon>Portuninae</taxon>
        <taxon>Portunus</taxon>
    </lineage>
</organism>
<evidence type="ECO:0000313" key="1">
    <source>
        <dbReference type="EMBL" id="MPC33135.1"/>
    </source>
</evidence>
<keyword evidence="2" id="KW-1185">Reference proteome</keyword>
<dbReference type="EMBL" id="VSRR010002767">
    <property type="protein sequence ID" value="MPC33135.1"/>
    <property type="molecule type" value="Genomic_DNA"/>
</dbReference>